<evidence type="ECO:0000256" key="1">
    <source>
        <dbReference type="ARBA" id="ARBA00004141"/>
    </source>
</evidence>
<dbReference type="GO" id="GO:0016780">
    <property type="term" value="F:phosphotransferase activity, for other substituted phosphate groups"/>
    <property type="evidence" value="ECO:0007669"/>
    <property type="project" value="TreeGrafter"/>
</dbReference>
<feature type="transmembrane region" description="Helical" evidence="7">
    <location>
        <begin position="146"/>
        <end position="168"/>
    </location>
</feature>
<protein>
    <submittedName>
        <fullName evidence="9">Exopolysaccharide biosynthesis protein</fullName>
    </submittedName>
</protein>
<evidence type="ECO:0000256" key="4">
    <source>
        <dbReference type="ARBA" id="ARBA00022692"/>
    </source>
</evidence>
<dbReference type="NCBIfam" id="TIGR03025">
    <property type="entry name" value="EPS_sugtrans"/>
    <property type="match status" value="1"/>
</dbReference>
<keyword evidence="10" id="KW-1185">Reference proteome</keyword>
<organism evidence="9 10">
    <name type="scientific">Pseudoalteromonas piratica</name>
    <dbReference type="NCBI Taxonomy" id="1348114"/>
    <lineage>
        <taxon>Bacteria</taxon>
        <taxon>Pseudomonadati</taxon>
        <taxon>Pseudomonadota</taxon>
        <taxon>Gammaproteobacteria</taxon>
        <taxon>Alteromonadales</taxon>
        <taxon>Pseudoalteromonadaceae</taxon>
        <taxon>Pseudoalteromonas</taxon>
    </lineage>
</organism>
<keyword evidence="4 7" id="KW-0812">Transmembrane</keyword>
<dbReference type="STRING" id="1348114.OM33_17800"/>
<evidence type="ECO:0000256" key="3">
    <source>
        <dbReference type="ARBA" id="ARBA00022679"/>
    </source>
</evidence>
<dbReference type="GO" id="GO:0016020">
    <property type="term" value="C:membrane"/>
    <property type="evidence" value="ECO:0007669"/>
    <property type="project" value="UniProtKB-SubCell"/>
</dbReference>
<gene>
    <name evidence="9" type="ORF">OM33_17800</name>
</gene>
<dbReference type="KEGG" id="pseo:OM33_17800"/>
<name>A0A0A7ELJ5_9GAMM</name>
<dbReference type="PANTHER" id="PTHR30576:SF0">
    <property type="entry name" value="UNDECAPRENYL-PHOSPHATE N-ACETYLGALACTOSAMINYL 1-PHOSPHATE TRANSFERASE-RELATED"/>
    <property type="match status" value="1"/>
</dbReference>
<dbReference type="EMBL" id="CP009889">
    <property type="protein sequence ID" value="AIY66941.1"/>
    <property type="molecule type" value="Genomic_DNA"/>
</dbReference>
<keyword evidence="6 7" id="KW-0472">Membrane</keyword>
<dbReference type="Pfam" id="PF02397">
    <property type="entry name" value="Bac_transf"/>
    <property type="match status" value="1"/>
</dbReference>
<sequence length="327" mass="38213">MSFDTITKNLLTTNDPNEVIQNQPKEAVKHRNTYFIYCPKLHIEKIRQTAVNLPFNCIFNDFQLNNFNGKTILFYGMEELSASQKDFLLHAASNGARVEQLTAFLDKQLGYTEVSLLSTQYFINEEAIEMLWCKKSQFLKSFIDKLIALLLLAFTFPIIVLATFAIRLESKGPILYRQLRVGQYNREYNVYKFRSMRTDAEKNGPQWAEANDNRITRVGRFIRATRIDELPQLFNVLNGDMSMVGPRPEREVFIKDLEQHIPYYRFRHAIKPGITGHAQVCYQYGSSVDDAIWKHKYDVHYIKHQSLWFDIKIMLKTIPTVLFGMGR</sequence>
<comment type="subcellular location">
    <subcellularLocation>
        <location evidence="1">Membrane</location>
        <topology evidence="1">Multi-pass membrane protein</topology>
    </subcellularLocation>
</comment>
<comment type="similarity">
    <text evidence="2">Belongs to the bacterial sugar transferase family.</text>
</comment>
<proteinExistence type="inferred from homology"/>
<feature type="domain" description="Bacterial sugar transferase" evidence="8">
    <location>
        <begin position="140"/>
        <end position="322"/>
    </location>
</feature>
<dbReference type="RefSeq" id="WP_040135587.1">
    <property type="nucleotide sequence ID" value="NZ_CP009889.1"/>
</dbReference>
<dbReference type="Proteomes" id="UP000030341">
    <property type="component" value="Chromosome 2"/>
</dbReference>
<evidence type="ECO:0000256" key="6">
    <source>
        <dbReference type="ARBA" id="ARBA00023136"/>
    </source>
</evidence>
<keyword evidence="5 7" id="KW-1133">Transmembrane helix</keyword>
<dbReference type="OrthoDB" id="9808602at2"/>
<keyword evidence="3" id="KW-0808">Transferase</keyword>
<evidence type="ECO:0000313" key="10">
    <source>
        <dbReference type="Proteomes" id="UP000030341"/>
    </source>
</evidence>
<dbReference type="eggNOG" id="COG2148">
    <property type="taxonomic scope" value="Bacteria"/>
</dbReference>
<accession>A0A0A7ELJ5</accession>
<evidence type="ECO:0000313" key="9">
    <source>
        <dbReference type="EMBL" id="AIY66941.1"/>
    </source>
</evidence>
<dbReference type="InterPro" id="IPR003362">
    <property type="entry name" value="Bact_transf"/>
</dbReference>
<dbReference type="AlphaFoldDB" id="A0A0A7ELJ5"/>
<evidence type="ECO:0000259" key="8">
    <source>
        <dbReference type="Pfam" id="PF02397"/>
    </source>
</evidence>
<evidence type="ECO:0000256" key="7">
    <source>
        <dbReference type="SAM" id="Phobius"/>
    </source>
</evidence>
<dbReference type="InterPro" id="IPR017475">
    <property type="entry name" value="EPS_sugar_tfrase"/>
</dbReference>
<dbReference type="HOGENOM" id="CLU_024920_0_0_6"/>
<evidence type="ECO:0000256" key="2">
    <source>
        <dbReference type="ARBA" id="ARBA00006464"/>
    </source>
</evidence>
<dbReference type="PANTHER" id="PTHR30576">
    <property type="entry name" value="COLANIC BIOSYNTHESIS UDP-GLUCOSE LIPID CARRIER TRANSFERASE"/>
    <property type="match status" value="1"/>
</dbReference>
<evidence type="ECO:0000256" key="5">
    <source>
        <dbReference type="ARBA" id="ARBA00022989"/>
    </source>
</evidence>
<reference evidence="9 10" key="1">
    <citation type="submission" date="2014-11" db="EMBL/GenBank/DDBJ databases">
        <title>Complete Genome Sequence of Pseudoalteromonas sp. Strain OCN003 Isolated from Kaneohe Bay, Oahu, Hawaii.</title>
        <authorList>
            <person name="Beurmann S."/>
            <person name="Videau P."/>
            <person name="Ushijima B."/>
            <person name="Smith A.M."/>
            <person name="Aeby G.S."/>
            <person name="Callahan S.M."/>
            <person name="Belcaid M."/>
        </authorList>
    </citation>
    <scope>NUCLEOTIDE SEQUENCE [LARGE SCALE GENOMIC DNA]</scope>
    <source>
        <strain evidence="9 10">OCN003</strain>
    </source>
</reference>